<gene>
    <name evidence="2" type="ORF">NCTC12078_00846</name>
</gene>
<accession>A0A4U8WDA2</accession>
<keyword evidence="1" id="KW-0812">Transmembrane</keyword>
<protein>
    <submittedName>
        <fullName evidence="2">Uncharacterized protein</fullName>
    </submittedName>
</protein>
<organism evidence="2 3">
    <name type="scientific">Chryseobacterium taihuense</name>
    <dbReference type="NCBI Taxonomy" id="1141221"/>
    <lineage>
        <taxon>Bacteria</taxon>
        <taxon>Pseudomonadati</taxon>
        <taxon>Bacteroidota</taxon>
        <taxon>Flavobacteriia</taxon>
        <taxon>Flavobacteriales</taxon>
        <taxon>Weeksellaceae</taxon>
        <taxon>Chryseobacterium group</taxon>
        <taxon>Chryseobacterium</taxon>
    </lineage>
</organism>
<evidence type="ECO:0000256" key="1">
    <source>
        <dbReference type="SAM" id="Phobius"/>
    </source>
</evidence>
<feature type="transmembrane region" description="Helical" evidence="1">
    <location>
        <begin position="12"/>
        <end position="29"/>
    </location>
</feature>
<proteinExistence type="predicted"/>
<dbReference type="AlphaFoldDB" id="A0A4U8WDA2"/>
<reference evidence="2 3" key="1">
    <citation type="submission" date="2019-02" db="EMBL/GenBank/DDBJ databases">
        <authorList>
            <consortium name="Pathogen Informatics"/>
        </authorList>
    </citation>
    <scope>NUCLEOTIDE SEQUENCE [LARGE SCALE GENOMIC DNA]</scope>
    <source>
        <strain evidence="2 3">3012STDY6944375</strain>
    </source>
</reference>
<name>A0A4U8WDA2_9FLAO</name>
<sequence>MSNKNTKYKFTIVFFIIGFILANISMISINESTVNHDSVEIYKLKKEFISHKVNIKTNLKYKIIHGSTSIKDIDQDFERKLVKFGYEKSIYHLETLNEIIQTLNSIGNGIAPFNTSCLPTYRYIIIYKKNDKITKIVKICTSCFKNEVITKNERTELLLFIADYEILEKMFEK</sequence>
<dbReference type="Proteomes" id="UP000290013">
    <property type="component" value="Chromosome"/>
</dbReference>
<dbReference type="EMBL" id="LR215974">
    <property type="protein sequence ID" value="VFB02865.1"/>
    <property type="molecule type" value="Genomic_DNA"/>
</dbReference>
<dbReference type="RefSeq" id="WP_130913603.1">
    <property type="nucleotide sequence ID" value="NZ_LR215974.1"/>
</dbReference>
<dbReference type="KEGG" id="ctai:NCTC12078_00846"/>
<keyword evidence="1" id="KW-1133">Transmembrane helix</keyword>
<evidence type="ECO:0000313" key="3">
    <source>
        <dbReference type="Proteomes" id="UP000290013"/>
    </source>
</evidence>
<keyword evidence="1" id="KW-0472">Membrane</keyword>
<evidence type="ECO:0000313" key="2">
    <source>
        <dbReference type="EMBL" id="VFB02865.1"/>
    </source>
</evidence>